<comment type="pathway">
    <text evidence="3">Lipid metabolism; fatty acid biosynthesis.</text>
</comment>
<dbReference type="Pfam" id="PF00550">
    <property type="entry name" value="PP-binding"/>
    <property type="match status" value="1"/>
</dbReference>
<dbReference type="UniPathway" id="UPA00094"/>
<dbReference type="GO" id="GO:0016020">
    <property type="term" value="C:membrane"/>
    <property type="evidence" value="ECO:0007669"/>
    <property type="project" value="GOC"/>
</dbReference>
<dbReference type="PROSITE" id="PS50075">
    <property type="entry name" value="CARRIER"/>
    <property type="match status" value="1"/>
</dbReference>
<keyword evidence="3" id="KW-0443">Lipid metabolism</keyword>
<keyword evidence="1 3" id="KW-0596">Phosphopantetheine</keyword>
<dbReference type="GO" id="GO:0000036">
    <property type="term" value="F:acyl carrier activity"/>
    <property type="evidence" value="ECO:0007669"/>
    <property type="project" value="UniProtKB-UniRule"/>
</dbReference>
<dbReference type="AlphaFoldDB" id="B1FNZ6"/>
<evidence type="ECO:0000256" key="1">
    <source>
        <dbReference type="ARBA" id="ARBA00022450"/>
    </source>
</evidence>
<feature type="modified residue" description="O-(pantetheine 4'-phosphoryl)serine" evidence="3">
    <location>
        <position position="46"/>
    </location>
</feature>
<evidence type="ECO:0000256" key="3">
    <source>
        <dbReference type="HAMAP-Rule" id="MF_01217"/>
    </source>
</evidence>
<dbReference type="InterPro" id="IPR009081">
    <property type="entry name" value="PP-bd_ACP"/>
</dbReference>
<dbReference type="Gene3D" id="1.10.1200.10">
    <property type="entry name" value="ACP-like"/>
    <property type="match status" value="1"/>
</dbReference>
<dbReference type="EMBL" id="ABLC01000249">
    <property type="protein sequence ID" value="EDT00721.1"/>
    <property type="molecule type" value="Genomic_DNA"/>
</dbReference>
<dbReference type="PANTHER" id="PTHR20863">
    <property type="entry name" value="ACYL CARRIER PROTEIN"/>
    <property type="match status" value="1"/>
</dbReference>
<dbReference type="HAMAP" id="MF_01217">
    <property type="entry name" value="Acyl_carrier"/>
    <property type="match status" value="1"/>
</dbReference>
<keyword evidence="2 3" id="KW-0597">Phosphoprotein</keyword>
<dbReference type="RefSeq" id="WP_006754914.1">
    <property type="nucleotide sequence ID" value="NZ_ABLC01000249.1"/>
</dbReference>
<evidence type="ECO:0000256" key="2">
    <source>
        <dbReference type="ARBA" id="ARBA00022553"/>
    </source>
</evidence>
<dbReference type="GO" id="GO:0009245">
    <property type="term" value="P:lipid A biosynthetic process"/>
    <property type="evidence" value="ECO:0007669"/>
    <property type="project" value="TreeGrafter"/>
</dbReference>
<dbReference type="SUPFAM" id="SSF47336">
    <property type="entry name" value="ACP-like"/>
    <property type="match status" value="1"/>
</dbReference>
<dbReference type="PATRIC" id="fig|396596.7.peg.1507"/>
<keyword evidence="3" id="KW-0276">Fatty acid metabolism</keyword>
<keyword evidence="3" id="KW-0963">Cytoplasm</keyword>
<feature type="domain" description="Carrier" evidence="4">
    <location>
        <begin position="11"/>
        <end position="86"/>
    </location>
</feature>
<dbReference type="PANTHER" id="PTHR20863:SF76">
    <property type="entry name" value="CARRIER DOMAIN-CONTAINING PROTEIN"/>
    <property type="match status" value="1"/>
</dbReference>
<evidence type="ECO:0000313" key="6">
    <source>
        <dbReference type="Proteomes" id="UP000005463"/>
    </source>
</evidence>
<dbReference type="Proteomes" id="UP000005463">
    <property type="component" value="Unassembled WGS sequence"/>
</dbReference>
<name>B1FNZ6_9BURK</name>
<accession>B1FNZ6</accession>
<gene>
    <name evidence="3" type="primary">acpP</name>
    <name evidence="5" type="ORF">BamIOP4010DRAFT_5757</name>
</gene>
<comment type="similarity">
    <text evidence="3">Belongs to the acyl carrier protein (ACP) family.</text>
</comment>
<dbReference type="GO" id="GO:0000035">
    <property type="term" value="F:acyl binding"/>
    <property type="evidence" value="ECO:0007669"/>
    <property type="project" value="TreeGrafter"/>
</dbReference>
<evidence type="ECO:0000313" key="5">
    <source>
        <dbReference type="EMBL" id="EDT00721.1"/>
    </source>
</evidence>
<dbReference type="InterPro" id="IPR003231">
    <property type="entry name" value="ACP"/>
</dbReference>
<comment type="PTM">
    <text evidence="3">4'-phosphopantetheine is transferred from CoA to a specific serine of apo-ACP by AcpS. This modification is essential for activity because fatty acids are bound in thioester linkage to the sulfhydryl of the prosthetic group.</text>
</comment>
<comment type="subcellular location">
    <subcellularLocation>
        <location evidence="3">Cytoplasm</location>
    </subcellularLocation>
</comment>
<keyword evidence="3" id="KW-0444">Lipid biosynthesis</keyword>
<keyword evidence="3" id="KW-0275">Fatty acid biosynthesis</keyword>
<reference evidence="5 6" key="1">
    <citation type="submission" date="2008-03" db="EMBL/GenBank/DDBJ databases">
        <title>Sequencing of the draft genome and assembly of Burkholderia ambifaria IOP40-10.</title>
        <authorList>
            <consortium name="US DOE Joint Genome Institute (JGI-PGF)"/>
            <person name="Copeland A."/>
            <person name="Lucas S."/>
            <person name="Lapidus A."/>
            <person name="Glavina del Rio T."/>
            <person name="Dalin E."/>
            <person name="Tice H."/>
            <person name="Bruce D."/>
            <person name="Goodwin L."/>
            <person name="Pitluck S."/>
            <person name="Larimer F."/>
            <person name="Land M.L."/>
            <person name="Hauser L."/>
            <person name="Tiedje J."/>
            <person name="Richardson P."/>
        </authorList>
    </citation>
    <scope>NUCLEOTIDE SEQUENCE [LARGE SCALE GENOMIC DNA]</scope>
    <source>
        <strain evidence="5 6">IOP40-10</strain>
    </source>
</reference>
<evidence type="ECO:0000259" key="4">
    <source>
        <dbReference type="PROSITE" id="PS50075"/>
    </source>
</evidence>
<dbReference type="GO" id="GO:0005829">
    <property type="term" value="C:cytosol"/>
    <property type="evidence" value="ECO:0007669"/>
    <property type="project" value="TreeGrafter"/>
</dbReference>
<dbReference type="InterPro" id="IPR036736">
    <property type="entry name" value="ACP-like_sf"/>
</dbReference>
<organism evidence="5 6">
    <name type="scientific">Burkholderia ambifaria IOP40-10</name>
    <dbReference type="NCBI Taxonomy" id="396596"/>
    <lineage>
        <taxon>Bacteria</taxon>
        <taxon>Pseudomonadati</taxon>
        <taxon>Pseudomonadota</taxon>
        <taxon>Betaproteobacteria</taxon>
        <taxon>Burkholderiales</taxon>
        <taxon>Burkholderiaceae</taxon>
        <taxon>Burkholderia</taxon>
        <taxon>Burkholderia cepacia complex</taxon>
    </lineage>
</organism>
<protein>
    <recommendedName>
        <fullName evidence="3">Acyl carrier protein</fullName>
        <shortName evidence="3">ACP</shortName>
    </recommendedName>
</protein>
<proteinExistence type="inferred from homology"/>
<sequence length="87" mass="9555">MIELEEAGVPRQTAESVKVLLSEILGGRPEEYSESLRLVEDLAMDSLELLDLAMALEDRYGIELESDDIFKLETIGDVVAHIAAHAA</sequence>
<comment type="caution">
    <text evidence="5">The sequence shown here is derived from an EMBL/GenBank/DDBJ whole genome shotgun (WGS) entry which is preliminary data.</text>
</comment>
<comment type="function">
    <text evidence="3">Carrier of the growing fatty acid chain in fatty acid biosynthesis.</text>
</comment>